<organism evidence="13 14">
    <name type="scientific">Kocuria aegyptia</name>
    <dbReference type="NCBI Taxonomy" id="330943"/>
    <lineage>
        <taxon>Bacteria</taxon>
        <taxon>Bacillati</taxon>
        <taxon>Actinomycetota</taxon>
        <taxon>Actinomycetes</taxon>
        <taxon>Micrococcales</taxon>
        <taxon>Micrococcaceae</taxon>
        <taxon>Kocuria</taxon>
    </lineage>
</organism>
<dbReference type="Gene3D" id="3.30.465.10">
    <property type="match status" value="1"/>
</dbReference>
<dbReference type="InterPro" id="IPR006094">
    <property type="entry name" value="Oxid_FAD_bind_N"/>
</dbReference>
<dbReference type="InterPro" id="IPR016169">
    <property type="entry name" value="FAD-bd_PCMH_sub2"/>
</dbReference>
<dbReference type="InterPro" id="IPR017896">
    <property type="entry name" value="4Fe4S_Fe-S-bd"/>
</dbReference>
<evidence type="ECO:0000256" key="5">
    <source>
        <dbReference type="ARBA" id="ARBA00022827"/>
    </source>
</evidence>
<keyword evidence="5" id="KW-0274">FAD</keyword>
<keyword evidence="14" id="KW-1185">Reference proteome</keyword>
<comment type="cofactor">
    <cofactor evidence="1">
        <name>FAD</name>
        <dbReference type="ChEBI" id="CHEBI:57692"/>
    </cofactor>
</comment>
<evidence type="ECO:0000256" key="10">
    <source>
        <dbReference type="ARBA" id="ARBA00038897"/>
    </source>
</evidence>
<dbReference type="Pfam" id="PF02754">
    <property type="entry name" value="CCG"/>
    <property type="match status" value="1"/>
</dbReference>
<dbReference type="Gene3D" id="3.30.70.2740">
    <property type="match status" value="1"/>
</dbReference>
<dbReference type="EC" id="1.1.2.4" evidence="10"/>
<dbReference type="Pfam" id="PF02913">
    <property type="entry name" value="FAD-oxidase_C"/>
    <property type="match status" value="1"/>
</dbReference>
<evidence type="ECO:0000256" key="6">
    <source>
        <dbReference type="ARBA" id="ARBA00022946"/>
    </source>
</evidence>
<keyword evidence="3" id="KW-0285">Flavoprotein</keyword>
<dbReference type="Gene3D" id="3.30.43.10">
    <property type="entry name" value="Uridine Diphospho-n-acetylenolpyruvylglucosamine Reductase, domain 2"/>
    <property type="match status" value="1"/>
</dbReference>
<dbReference type="Pfam" id="PF01565">
    <property type="entry name" value="FAD_binding_4"/>
    <property type="match status" value="1"/>
</dbReference>
<dbReference type="EMBL" id="BAAAOA010000062">
    <property type="protein sequence ID" value="GAA1775431.1"/>
    <property type="molecule type" value="Genomic_DNA"/>
</dbReference>
<keyword evidence="9" id="KW-0411">Iron-sulfur</keyword>
<dbReference type="PROSITE" id="PS51387">
    <property type="entry name" value="FAD_PCMH"/>
    <property type="match status" value="1"/>
</dbReference>
<dbReference type="InterPro" id="IPR004113">
    <property type="entry name" value="FAD-bd_oxidored_4_C"/>
</dbReference>
<gene>
    <name evidence="13" type="ORF">GCM10009767_36150</name>
</gene>
<dbReference type="Gene3D" id="3.30.70.2190">
    <property type="match status" value="1"/>
</dbReference>
<evidence type="ECO:0000259" key="11">
    <source>
        <dbReference type="PROSITE" id="PS51379"/>
    </source>
</evidence>
<dbReference type="InterPro" id="IPR016167">
    <property type="entry name" value="FAD-bd_PCMH_sub1"/>
</dbReference>
<dbReference type="InterPro" id="IPR036318">
    <property type="entry name" value="FAD-bd_PCMH-like_sf"/>
</dbReference>
<evidence type="ECO:0000256" key="2">
    <source>
        <dbReference type="ARBA" id="ARBA00008000"/>
    </source>
</evidence>
<dbReference type="Gene3D" id="1.10.45.10">
    <property type="entry name" value="Vanillyl-alcohol Oxidase, Chain A, domain 4"/>
    <property type="match status" value="1"/>
</dbReference>
<feature type="domain" description="FAD-binding PCMH-type" evidence="12">
    <location>
        <begin position="10"/>
        <end position="238"/>
    </location>
</feature>
<dbReference type="Gene3D" id="1.10.1060.10">
    <property type="entry name" value="Alpha-helical ferredoxin"/>
    <property type="match status" value="1"/>
</dbReference>
<keyword evidence="6" id="KW-0809">Transit peptide</keyword>
<dbReference type="SUPFAM" id="SSF55103">
    <property type="entry name" value="FAD-linked oxidases, C-terminal domain"/>
    <property type="match status" value="1"/>
</dbReference>
<protein>
    <recommendedName>
        <fullName evidence="10">D-lactate dehydrogenase (cytochrome)</fullName>
        <ecNumber evidence="10">1.1.2.4</ecNumber>
    </recommendedName>
</protein>
<keyword evidence="8" id="KW-0408">Iron</keyword>
<dbReference type="Proteomes" id="UP001501204">
    <property type="component" value="Unassembled WGS sequence"/>
</dbReference>
<dbReference type="InterPro" id="IPR004017">
    <property type="entry name" value="Cys_rich_dom"/>
</dbReference>
<dbReference type="PANTHER" id="PTHR11748:SF111">
    <property type="entry name" value="D-LACTATE DEHYDROGENASE, MITOCHONDRIAL-RELATED"/>
    <property type="match status" value="1"/>
</dbReference>
<dbReference type="InterPro" id="IPR016164">
    <property type="entry name" value="FAD-linked_Oxase-like_C"/>
</dbReference>
<keyword evidence="7" id="KW-0560">Oxidoreductase</keyword>
<evidence type="ECO:0000256" key="9">
    <source>
        <dbReference type="ARBA" id="ARBA00023014"/>
    </source>
</evidence>
<dbReference type="SUPFAM" id="SSF56176">
    <property type="entry name" value="FAD-binding/transporter-associated domain-like"/>
    <property type="match status" value="1"/>
</dbReference>
<dbReference type="PROSITE" id="PS51379">
    <property type="entry name" value="4FE4S_FER_2"/>
    <property type="match status" value="1"/>
</dbReference>
<evidence type="ECO:0000256" key="1">
    <source>
        <dbReference type="ARBA" id="ARBA00001974"/>
    </source>
</evidence>
<dbReference type="Pfam" id="PF13183">
    <property type="entry name" value="Fer4_8"/>
    <property type="match status" value="1"/>
</dbReference>
<evidence type="ECO:0000256" key="4">
    <source>
        <dbReference type="ARBA" id="ARBA00022723"/>
    </source>
</evidence>
<comment type="caution">
    <text evidence="13">The sequence shown here is derived from an EMBL/GenBank/DDBJ whole genome shotgun (WGS) entry which is preliminary data.</text>
</comment>
<dbReference type="InterPro" id="IPR017900">
    <property type="entry name" value="4Fe4S_Fe_S_CS"/>
</dbReference>
<evidence type="ECO:0000256" key="3">
    <source>
        <dbReference type="ARBA" id="ARBA00022630"/>
    </source>
</evidence>
<evidence type="ECO:0000256" key="7">
    <source>
        <dbReference type="ARBA" id="ARBA00023002"/>
    </source>
</evidence>
<keyword evidence="4" id="KW-0479">Metal-binding</keyword>
<dbReference type="PANTHER" id="PTHR11748">
    <property type="entry name" value="D-LACTATE DEHYDROGENASE"/>
    <property type="match status" value="1"/>
</dbReference>
<evidence type="ECO:0000313" key="13">
    <source>
        <dbReference type="EMBL" id="GAA1775431.1"/>
    </source>
</evidence>
<dbReference type="InterPro" id="IPR009051">
    <property type="entry name" value="Helical_ferredxn"/>
</dbReference>
<sequence length="915" mass="96895">MAAAVDASHYLLTPRAVVTAQDVQEVGTLFATATAHGETLTFRSGGTSLSGQASSGNVLVDTRKFFRSVAVEEDGLVARLGPGATVRQVNARLLRYGRKLGPDPASEIACTIGGVVANNSSGMACGTRQNTYSTLRSAMIVLPSGTVVDTAAADADDRLRATDPELWHAVTALREQILSDPQLVAEIECQYSIKNTMGYGLNSLIDHEEPIQILAHLMVGSEGTLGFIAEATFNTVPLHTFAATALLVFDTLRDATDALVDLNATSPATIELMDAASLRAARIDPESRAALPPFDVVDHCALLIEYQAATADELSALTLEAQALLERLPLTRTAVLSQDPVVRASLWRVRKGLYATVAGSRPPGTTALLKDIAVPVEQLSDTCAALTHLFQAHGYGDAVIFGHAKDGNIHFLINEDFETASHLARYAAFTEDMVDIVLAAGGTLKAEHGTGRIMAPFVARQYGPELYSIMLALKKAFDPAGILNPDVVLTADPDLHMKHLKSTPTVEAEVDRCVECGYCEPVCPSKDLTTTPRQRIVVQRAIADADSAGDTALSAELRREQEYDVINTCAVDGMCQTACPVLINTGDLVRRLRSETIGTVEAAAWTAAGKAWKPATRGVSTALTIAAALPPALITVPNAAARAVLGADTLPLWSQDLPRGGAGRRSRSSTTADAVHFQACVGTMFGPAEGGDGVAVALESLAAKAGIELARPDGIGNQCCGTPWKSKGISDGYHDMVERTAAALWQASDHGRLPVICDNSSCSEGLVLALEKAVEEHPEFRSLQIVDTVDYTAEHILPGLDIGNRIGSIVVHPTCSSTRAGSDTNLAVLASAVASEVTVPANWGCCAFAGDRGMLHPELTSSATQREAHDIAAIEFDAYVSCNRMCEIGMTRATGRPYRHILEVLDTVATAQHKE</sequence>
<proteinExistence type="inferred from homology"/>
<accession>A0ABP4XET8</accession>
<comment type="similarity">
    <text evidence="2">Belongs to the FAD-binding oxidoreductase/transferase type 4 family.</text>
</comment>
<name>A0ABP4XET8_9MICC</name>
<dbReference type="SUPFAM" id="SSF46548">
    <property type="entry name" value="alpha-helical ferredoxin"/>
    <property type="match status" value="1"/>
</dbReference>
<reference evidence="14" key="1">
    <citation type="journal article" date="2019" name="Int. J. Syst. Evol. Microbiol.">
        <title>The Global Catalogue of Microorganisms (GCM) 10K type strain sequencing project: providing services to taxonomists for standard genome sequencing and annotation.</title>
        <authorList>
            <consortium name="The Broad Institute Genomics Platform"/>
            <consortium name="The Broad Institute Genome Sequencing Center for Infectious Disease"/>
            <person name="Wu L."/>
            <person name="Ma J."/>
        </authorList>
    </citation>
    <scope>NUCLEOTIDE SEQUENCE [LARGE SCALE GENOMIC DNA]</scope>
    <source>
        <strain evidence="14">JCM 14735</strain>
    </source>
</reference>
<dbReference type="PROSITE" id="PS00198">
    <property type="entry name" value="4FE4S_FER_1"/>
    <property type="match status" value="1"/>
</dbReference>
<dbReference type="InterPro" id="IPR016171">
    <property type="entry name" value="Vanillyl_alc_oxidase_C-sub2"/>
</dbReference>
<dbReference type="InterPro" id="IPR016166">
    <property type="entry name" value="FAD-bd_PCMH"/>
</dbReference>
<feature type="domain" description="4Fe-4S ferredoxin-type" evidence="11">
    <location>
        <begin position="504"/>
        <end position="533"/>
    </location>
</feature>
<evidence type="ECO:0000259" key="12">
    <source>
        <dbReference type="PROSITE" id="PS51387"/>
    </source>
</evidence>
<evidence type="ECO:0000256" key="8">
    <source>
        <dbReference type="ARBA" id="ARBA00023004"/>
    </source>
</evidence>
<evidence type="ECO:0000313" key="14">
    <source>
        <dbReference type="Proteomes" id="UP001501204"/>
    </source>
</evidence>